<feature type="region of interest" description="Disordered" evidence="1">
    <location>
        <begin position="240"/>
        <end position="283"/>
    </location>
</feature>
<gene>
    <name evidence="2" type="ORF">M9Y10_038753</name>
</gene>
<feature type="compositionally biased region" description="Basic and acidic residues" evidence="1">
    <location>
        <begin position="240"/>
        <end position="258"/>
    </location>
</feature>
<evidence type="ECO:0000256" key="1">
    <source>
        <dbReference type="SAM" id="MobiDB-lite"/>
    </source>
</evidence>
<dbReference type="Proteomes" id="UP001470230">
    <property type="component" value="Unassembled WGS sequence"/>
</dbReference>
<name>A0ABR2K9A1_9EUKA</name>
<evidence type="ECO:0000313" key="2">
    <source>
        <dbReference type="EMBL" id="KAK8887699.1"/>
    </source>
</evidence>
<sequence length="283" mass="31780">MSSDEQDQPDEESELIVIPFKAELGEIINAKNLLINAGVIDDNSSKKRQSSVLEKLESKIGKIVNGYDDGKDFIDDSEIILNNNENVEHELDPKAFRVVLSFGNAVAPAKPVTPSRSKSEDAIQEIIPVSDEMAPYIESIRQVTLAPIREKMEKIHSGNPKDKEFKINLSNEMIEAIGQCVDAKVKIETEKLEVPPSKKKLDTWKSDICKQIFQTCFTTNGYNFVKSTRVIQNAYNKYLKGKEPKPDAPTENVQHNDQDDSNQSIEKVPDEALKELPVIPNQQ</sequence>
<evidence type="ECO:0000313" key="3">
    <source>
        <dbReference type="Proteomes" id="UP001470230"/>
    </source>
</evidence>
<dbReference type="EMBL" id="JAPFFF010000006">
    <property type="protein sequence ID" value="KAK8887699.1"/>
    <property type="molecule type" value="Genomic_DNA"/>
</dbReference>
<keyword evidence="3" id="KW-1185">Reference proteome</keyword>
<proteinExistence type="predicted"/>
<organism evidence="2 3">
    <name type="scientific">Tritrichomonas musculus</name>
    <dbReference type="NCBI Taxonomy" id="1915356"/>
    <lineage>
        <taxon>Eukaryota</taxon>
        <taxon>Metamonada</taxon>
        <taxon>Parabasalia</taxon>
        <taxon>Tritrichomonadida</taxon>
        <taxon>Tritrichomonadidae</taxon>
        <taxon>Tritrichomonas</taxon>
    </lineage>
</organism>
<accession>A0ABR2K9A1</accession>
<comment type="caution">
    <text evidence="2">The sequence shown here is derived from an EMBL/GenBank/DDBJ whole genome shotgun (WGS) entry which is preliminary data.</text>
</comment>
<reference evidence="2 3" key="1">
    <citation type="submission" date="2024-04" db="EMBL/GenBank/DDBJ databases">
        <title>Tritrichomonas musculus Genome.</title>
        <authorList>
            <person name="Alves-Ferreira E."/>
            <person name="Grigg M."/>
            <person name="Lorenzi H."/>
            <person name="Galac M."/>
        </authorList>
    </citation>
    <scope>NUCLEOTIDE SEQUENCE [LARGE SCALE GENOMIC DNA]</scope>
    <source>
        <strain evidence="2 3">EAF2021</strain>
    </source>
</reference>
<protein>
    <submittedName>
        <fullName evidence="2">Uncharacterized protein</fullName>
    </submittedName>
</protein>